<sequence length="184" mass="20721">MHKTFKPGSRDSAVANIKKPMSTIRPATPEDFSAIKALNDAVVALTSPMDVSRIASLHAISCYHRVVEEGGTVSAFLLVFGPASGYDSPYYQWFDQRYDDYAYIDRIVVRDRAQGQGRMLYENLFSWAGQREVRYIVCEYNAEPLNEVSRKFHAALGFKEISIEKLSAAKQVSMQLKALKALDE</sequence>
<feature type="domain" description="N-acetyltransferase" evidence="1">
    <location>
        <begin position="22"/>
        <end position="179"/>
    </location>
</feature>
<organism evidence="2">
    <name type="scientific">marine metagenome</name>
    <dbReference type="NCBI Taxonomy" id="408172"/>
    <lineage>
        <taxon>unclassified sequences</taxon>
        <taxon>metagenomes</taxon>
        <taxon>ecological metagenomes</taxon>
    </lineage>
</organism>
<name>A0A382ETY7_9ZZZZ</name>
<gene>
    <name evidence="2" type="ORF">METZ01_LOCUS206713</name>
</gene>
<dbReference type="EMBL" id="UINC01046180">
    <property type="protein sequence ID" value="SVB53859.1"/>
    <property type="molecule type" value="Genomic_DNA"/>
</dbReference>
<dbReference type="Gene3D" id="3.40.630.30">
    <property type="match status" value="1"/>
</dbReference>
<dbReference type="InterPro" id="IPR016181">
    <property type="entry name" value="Acyl_CoA_acyltransferase"/>
</dbReference>
<dbReference type="GO" id="GO:0016747">
    <property type="term" value="F:acyltransferase activity, transferring groups other than amino-acyl groups"/>
    <property type="evidence" value="ECO:0007669"/>
    <property type="project" value="InterPro"/>
</dbReference>
<dbReference type="CDD" id="cd04301">
    <property type="entry name" value="NAT_SF"/>
    <property type="match status" value="1"/>
</dbReference>
<evidence type="ECO:0000313" key="2">
    <source>
        <dbReference type="EMBL" id="SVB53859.1"/>
    </source>
</evidence>
<dbReference type="Pfam" id="PF00583">
    <property type="entry name" value="Acetyltransf_1"/>
    <property type="match status" value="1"/>
</dbReference>
<dbReference type="PIRSF" id="PIRSF028520">
    <property type="entry name" value="UCP028520"/>
    <property type="match status" value="1"/>
</dbReference>
<protein>
    <recommendedName>
        <fullName evidence="1">N-acetyltransferase domain-containing protein</fullName>
    </recommendedName>
</protein>
<dbReference type="SUPFAM" id="SSF55729">
    <property type="entry name" value="Acyl-CoA N-acyltransferases (Nat)"/>
    <property type="match status" value="1"/>
</dbReference>
<accession>A0A382ETY7</accession>
<reference evidence="2" key="1">
    <citation type="submission" date="2018-05" db="EMBL/GenBank/DDBJ databases">
        <authorList>
            <person name="Lanie J.A."/>
            <person name="Ng W.-L."/>
            <person name="Kazmierczak K.M."/>
            <person name="Andrzejewski T.M."/>
            <person name="Davidsen T.M."/>
            <person name="Wayne K.J."/>
            <person name="Tettelin H."/>
            <person name="Glass J.I."/>
            <person name="Rusch D."/>
            <person name="Podicherti R."/>
            <person name="Tsui H.-C.T."/>
            <person name="Winkler M.E."/>
        </authorList>
    </citation>
    <scope>NUCLEOTIDE SEQUENCE</scope>
</reference>
<dbReference type="PROSITE" id="PS51186">
    <property type="entry name" value="GNAT"/>
    <property type="match status" value="1"/>
</dbReference>
<dbReference type="InterPro" id="IPR000182">
    <property type="entry name" value="GNAT_dom"/>
</dbReference>
<proteinExistence type="predicted"/>
<evidence type="ECO:0000259" key="1">
    <source>
        <dbReference type="PROSITE" id="PS51186"/>
    </source>
</evidence>
<dbReference type="InterPro" id="IPR016890">
    <property type="entry name" value="UCP028520"/>
</dbReference>
<dbReference type="AlphaFoldDB" id="A0A382ETY7"/>